<evidence type="ECO:0000256" key="10">
    <source>
        <dbReference type="ARBA" id="ARBA00023204"/>
    </source>
</evidence>
<evidence type="ECO:0000256" key="8">
    <source>
        <dbReference type="ARBA" id="ARBA00022881"/>
    </source>
</evidence>
<accession>C0W4B4</accession>
<comment type="caution">
    <text evidence="14">The sequence shown here is derived from an EMBL/GenBank/DDBJ whole genome shotgun (WGS) entry which is preliminary data.</text>
</comment>
<evidence type="ECO:0000256" key="11">
    <source>
        <dbReference type="ARBA" id="ARBA00038000"/>
    </source>
</evidence>
<evidence type="ECO:0000313" key="15">
    <source>
        <dbReference type="Proteomes" id="UP000004778"/>
    </source>
</evidence>
<dbReference type="GO" id="GO:0003677">
    <property type="term" value="F:DNA binding"/>
    <property type="evidence" value="ECO:0007669"/>
    <property type="project" value="UniProtKB-KW"/>
</dbReference>
<dbReference type="PANTHER" id="PTHR43152">
    <property type="entry name" value="UVRABC SYSTEM PROTEIN A"/>
    <property type="match status" value="1"/>
</dbReference>
<comment type="similarity">
    <text evidence="11">Belongs to the ABC transporter superfamily. UvrA family.</text>
</comment>
<evidence type="ECO:0000256" key="12">
    <source>
        <dbReference type="ARBA" id="ARBA00039316"/>
    </source>
</evidence>
<comment type="subcellular location">
    <subcellularLocation>
        <location evidence="1">Cytoplasm</location>
    </subcellularLocation>
</comment>
<keyword evidence="2" id="KW-0963">Cytoplasm</keyword>
<dbReference type="PANTHER" id="PTHR43152:SF3">
    <property type="entry name" value="UVRABC SYSTEM PROTEIN A"/>
    <property type="match status" value="1"/>
</dbReference>
<sequence>MTDTDQVARHAPTHIQVRGARVHNLRDLDVDVPLGQMVAVAGVSGSGKSSLALGVLYAEGARRYLESLSTYLGSSQEGTMFVLDEPSIGLHPLDVQVLLSVLDRLIEDGASVLVIEHDLDMIANADWVIDLGPGGGQEGGRVVAAATPQQLAQAPGSVTGRYLARHLASQKER</sequence>
<dbReference type="Proteomes" id="UP000004778">
    <property type="component" value="Unassembled WGS sequence"/>
</dbReference>
<evidence type="ECO:0000256" key="5">
    <source>
        <dbReference type="ARBA" id="ARBA00022763"/>
    </source>
</evidence>
<dbReference type="HOGENOM" id="CLU_1544372_0_0_11"/>
<dbReference type="STRING" id="103621.GCA_001067145_00977"/>
<evidence type="ECO:0000256" key="6">
    <source>
        <dbReference type="ARBA" id="ARBA00022769"/>
    </source>
</evidence>
<protein>
    <recommendedName>
        <fullName evidence="12">UvrABC system protein A</fullName>
    </recommendedName>
    <alternativeName>
        <fullName evidence="13">Excinuclease ABC subunit A</fullName>
    </alternativeName>
</protein>
<dbReference type="EMBL" id="ACFH01000048">
    <property type="protein sequence ID" value="EEH66432.1"/>
    <property type="molecule type" value="Genomic_DNA"/>
</dbReference>
<dbReference type="eggNOG" id="COG0178">
    <property type="taxonomic scope" value="Bacteria"/>
</dbReference>
<proteinExistence type="inferred from homology"/>
<organism evidence="14 15">
    <name type="scientific">Actinomyces urogenitalis DSM 15434</name>
    <dbReference type="NCBI Taxonomy" id="525246"/>
    <lineage>
        <taxon>Bacteria</taxon>
        <taxon>Bacillati</taxon>
        <taxon>Actinomycetota</taxon>
        <taxon>Actinomycetes</taxon>
        <taxon>Actinomycetales</taxon>
        <taxon>Actinomycetaceae</taxon>
        <taxon>Actinomyces</taxon>
    </lineage>
</organism>
<keyword evidence="4" id="KW-0547">Nucleotide-binding</keyword>
<evidence type="ECO:0000256" key="4">
    <source>
        <dbReference type="ARBA" id="ARBA00022741"/>
    </source>
</evidence>
<dbReference type="InterPro" id="IPR027417">
    <property type="entry name" value="P-loop_NTPase"/>
</dbReference>
<evidence type="ECO:0000256" key="7">
    <source>
        <dbReference type="ARBA" id="ARBA00022840"/>
    </source>
</evidence>
<evidence type="ECO:0000256" key="3">
    <source>
        <dbReference type="ARBA" id="ARBA00022737"/>
    </source>
</evidence>
<dbReference type="GO" id="GO:0005524">
    <property type="term" value="F:ATP binding"/>
    <property type="evidence" value="ECO:0007669"/>
    <property type="project" value="UniProtKB-KW"/>
</dbReference>
<keyword evidence="9" id="KW-0238">DNA-binding</keyword>
<reference evidence="14 15" key="1">
    <citation type="submission" date="2009-01" db="EMBL/GenBank/DDBJ databases">
        <authorList>
            <person name="Qin X."/>
            <person name="Bachman B."/>
            <person name="Battles P."/>
            <person name="Bell A."/>
            <person name="Bess C."/>
            <person name="Bickham C."/>
            <person name="Chaboub L."/>
            <person name="Chen D."/>
            <person name="Coyle M."/>
            <person name="Deiros D.R."/>
            <person name="Dinh H."/>
            <person name="Forbes L."/>
            <person name="Fowler G."/>
            <person name="Francisco L."/>
            <person name="Fu Q."/>
            <person name="Gubbala S."/>
            <person name="Hale W."/>
            <person name="Han Y."/>
            <person name="Hemphill L."/>
            <person name="Highlander S.K."/>
            <person name="Hirani K."/>
            <person name="Hogues M."/>
            <person name="Jackson L."/>
            <person name="Jakkamsetti A."/>
            <person name="Javaid M."/>
            <person name="Jiang H."/>
            <person name="Korchina V."/>
            <person name="Kovar C."/>
            <person name="Lara F."/>
            <person name="Lee S."/>
            <person name="Mata R."/>
            <person name="Mathew T."/>
            <person name="Moen C."/>
            <person name="Morales K."/>
            <person name="Munidasa M."/>
            <person name="Nazareth L."/>
            <person name="Ngo R."/>
            <person name="Nguyen L."/>
            <person name="Okwuonu G."/>
            <person name="Ongeri F."/>
            <person name="Patil S."/>
            <person name="Petrosino J."/>
            <person name="Pham C."/>
            <person name="Pham P."/>
            <person name="Pu L.-L."/>
            <person name="Puazo M."/>
            <person name="Raj R."/>
            <person name="Reid J."/>
            <person name="Rouhana J."/>
            <person name="Saada N."/>
            <person name="Shang Y."/>
            <person name="Simmons D."/>
            <person name="Thornton R."/>
            <person name="Warren J."/>
            <person name="Weissenberger G."/>
            <person name="Zhang J."/>
            <person name="Zhang L."/>
            <person name="Zhou C."/>
            <person name="Zhu D."/>
            <person name="Muzny D."/>
            <person name="Worley K."/>
            <person name="Gibbs R."/>
        </authorList>
    </citation>
    <scope>NUCLEOTIDE SEQUENCE [LARGE SCALE GENOMIC DNA]</scope>
    <source>
        <strain evidence="14 15">DSM 15434</strain>
    </source>
</reference>
<keyword evidence="5" id="KW-0227">DNA damage</keyword>
<evidence type="ECO:0000256" key="1">
    <source>
        <dbReference type="ARBA" id="ARBA00004496"/>
    </source>
</evidence>
<dbReference type="Gene3D" id="3.40.50.300">
    <property type="entry name" value="P-loop containing nucleotide triphosphate hydrolases"/>
    <property type="match status" value="2"/>
</dbReference>
<keyword evidence="10" id="KW-0234">DNA repair</keyword>
<keyword evidence="15" id="KW-1185">Reference proteome</keyword>
<dbReference type="SUPFAM" id="SSF52540">
    <property type="entry name" value="P-loop containing nucleoside triphosphate hydrolases"/>
    <property type="match status" value="1"/>
</dbReference>
<name>C0W4B4_9ACTO</name>
<evidence type="ECO:0000313" key="14">
    <source>
        <dbReference type="EMBL" id="EEH66432.1"/>
    </source>
</evidence>
<evidence type="ECO:0000256" key="2">
    <source>
        <dbReference type="ARBA" id="ARBA00022490"/>
    </source>
</evidence>
<keyword evidence="6" id="KW-0228">DNA excision</keyword>
<dbReference type="GO" id="GO:0005737">
    <property type="term" value="C:cytoplasm"/>
    <property type="evidence" value="ECO:0007669"/>
    <property type="project" value="UniProtKB-SubCell"/>
</dbReference>
<keyword evidence="8" id="KW-0267">Excision nuclease</keyword>
<dbReference type="GO" id="GO:0006281">
    <property type="term" value="P:DNA repair"/>
    <property type="evidence" value="ECO:0007669"/>
    <property type="project" value="UniProtKB-KW"/>
</dbReference>
<dbReference type="RefSeq" id="WP_006547675.1">
    <property type="nucleotide sequence ID" value="NZ_DS999574.1"/>
</dbReference>
<keyword evidence="7" id="KW-0067">ATP-binding</keyword>
<evidence type="ECO:0000256" key="9">
    <source>
        <dbReference type="ARBA" id="ARBA00023125"/>
    </source>
</evidence>
<evidence type="ECO:0000256" key="13">
    <source>
        <dbReference type="ARBA" id="ARBA00042156"/>
    </source>
</evidence>
<keyword evidence="3" id="KW-0677">Repeat</keyword>
<gene>
    <name evidence="14" type="ORF">HMPREF0058_0708</name>
</gene>
<dbReference type="GO" id="GO:0004518">
    <property type="term" value="F:nuclease activity"/>
    <property type="evidence" value="ECO:0007669"/>
    <property type="project" value="UniProtKB-KW"/>
</dbReference>
<dbReference type="AlphaFoldDB" id="C0W4B4"/>